<evidence type="ECO:0000313" key="7">
    <source>
        <dbReference type="WBParaSite" id="TCLT_0000580101-mRNA-1"/>
    </source>
</evidence>
<evidence type="ECO:0000259" key="3">
    <source>
        <dbReference type="PROSITE" id="PS50054"/>
    </source>
</evidence>
<evidence type="ECO:0000313" key="5">
    <source>
        <dbReference type="EMBL" id="VDN03077.1"/>
    </source>
</evidence>
<reference evidence="5 6" key="2">
    <citation type="submission" date="2018-11" db="EMBL/GenBank/DDBJ databases">
        <authorList>
            <consortium name="Pathogen Informatics"/>
        </authorList>
    </citation>
    <scope>NUCLEOTIDE SEQUENCE [LARGE SCALE GENOMIC DNA]</scope>
</reference>
<gene>
    <name evidence="5" type="ORF">TCLT_LOCUS5790</name>
</gene>
<dbReference type="InterPro" id="IPR029021">
    <property type="entry name" value="Prot-tyrosine_phosphatase-like"/>
</dbReference>
<dbReference type="PROSITE" id="PS50056">
    <property type="entry name" value="TYR_PHOSPHATASE_2"/>
    <property type="match status" value="1"/>
</dbReference>
<dbReference type="PANTHER" id="PTHR46377:SF1">
    <property type="entry name" value="DUAL SPECIFICITY PROTEIN PHOSPHATASE 19"/>
    <property type="match status" value="1"/>
</dbReference>
<dbReference type="CDD" id="cd14498">
    <property type="entry name" value="DSP"/>
    <property type="match status" value="1"/>
</dbReference>
<feature type="domain" description="Tyrosine specific protein phosphatases" evidence="4">
    <location>
        <begin position="143"/>
        <end position="200"/>
    </location>
</feature>
<organism evidence="7">
    <name type="scientific">Thelazia callipaeda</name>
    <name type="common">Oriental eyeworm</name>
    <name type="synonym">Parasitic nematode</name>
    <dbReference type="NCBI Taxonomy" id="103827"/>
    <lineage>
        <taxon>Eukaryota</taxon>
        <taxon>Metazoa</taxon>
        <taxon>Ecdysozoa</taxon>
        <taxon>Nematoda</taxon>
        <taxon>Chromadorea</taxon>
        <taxon>Rhabditida</taxon>
        <taxon>Spirurina</taxon>
        <taxon>Spiruromorpha</taxon>
        <taxon>Thelazioidea</taxon>
        <taxon>Thelaziidae</taxon>
        <taxon>Thelazia</taxon>
    </lineage>
</organism>
<reference evidence="7" key="1">
    <citation type="submission" date="2017-02" db="UniProtKB">
        <authorList>
            <consortium name="WormBaseParasite"/>
        </authorList>
    </citation>
    <scope>IDENTIFICATION</scope>
</reference>
<dbReference type="GO" id="GO:0008579">
    <property type="term" value="F:JUN kinase phosphatase activity"/>
    <property type="evidence" value="ECO:0007669"/>
    <property type="project" value="TreeGrafter"/>
</dbReference>
<dbReference type="InterPro" id="IPR016130">
    <property type="entry name" value="Tyr_Pase_AS"/>
</dbReference>
<dbReference type="OrthoDB" id="10252009at2759"/>
<feature type="domain" description="Tyrosine-protein phosphatase" evidence="3">
    <location>
        <begin position="81"/>
        <end position="221"/>
    </location>
</feature>
<evidence type="ECO:0000256" key="1">
    <source>
        <dbReference type="ARBA" id="ARBA00022801"/>
    </source>
</evidence>
<dbReference type="WBParaSite" id="TCLT_0000580101-mRNA-1">
    <property type="protein sequence ID" value="TCLT_0000580101-mRNA-1"/>
    <property type="gene ID" value="TCLT_0000580101"/>
</dbReference>
<dbReference type="SUPFAM" id="SSF52799">
    <property type="entry name" value="(Phosphotyrosine protein) phosphatases II"/>
    <property type="match status" value="1"/>
</dbReference>
<name>A0A0N5CZ93_THECL</name>
<dbReference type="SMART" id="SM00195">
    <property type="entry name" value="DSPc"/>
    <property type="match status" value="1"/>
</dbReference>
<dbReference type="STRING" id="103827.A0A0N5CZ93"/>
<evidence type="ECO:0000313" key="6">
    <source>
        <dbReference type="Proteomes" id="UP000276776"/>
    </source>
</evidence>
<dbReference type="Proteomes" id="UP000276776">
    <property type="component" value="Unassembled WGS sequence"/>
</dbReference>
<dbReference type="PANTHER" id="PTHR46377">
    <property type="entry name" value="DUAL SPECIFICITY PROTEIN PHOSPHATASE 19"/>
    <property type="match status" value="1"/>
</dbReference>
<dbReference type="AlphaFoldDB" id="A0A0N5CZ93"/>
<dbReference type="PROSITE" id="PS50054">
    <property type="entry name" value="TYR_PHOSPHATASE_DUAL"/>
    <property type="match status" value="1"/>
</dbReference>
<protein>
    <submittedName>
        <fullName evidence="7">Protein-serine/threonine phosphatase</fullName>
    </submittedName>
</protein>
<keyword evidence="2" id="KW-0904">Protein phosphatase</keyword>
<dbReference type="PROSITE" id="PS00383">
    <property type="entry name" value="TYR_PHOSPHATASE_1"/>
    <property type="match status" value="1"/>
</dbReference>
<accession>A0A0N5CZ93</accession>
<evidence type="ECO:0000259" key="4">
    <source>
        <dbReference type="PROSITE" id="PS50056"/>
    </source>
</evidence>
<dbReference type="EMBL" id="UYYF01004364">
    <property type="protein sequence ID" value="VDN03077.1"/>
    <property type="molecule type" value="Genomic_DNA"/>
</dbReference>
<dbReference type="Pfam" id="PF00782">
    <property type="entry name" value="DSPc"/>
    <property type="match status" value="1"/>
</dbReference>
<dbReference type="Gene3D" id="3.90.190.10">
    <property type="entry name" value="Protein tyrosine phosphatase superfamily"/>
    <property type="match status" value="1"/>
</dbReference>
<proteinExistence type="predicted"/>
<sequence length="232" mass="26768">MESFLKSIWQALQIFKSLLQVLHNFRVTKEDGTVITEKRTIKGEFICSNKDDSRKMSHRLRKKLHYRKRCGYIVDLKPDLQMANVAEGVYLGSQDVAHDYDVLMQHKISHIINCATGVNNIFLDTIEYLTFDVLDVPWTNLEQHFEECHKFMRKAIENGGNVLVHCNAGISRSATIVLSYLMRYNKLSLSEALVHVNKTRKVCPNPGFIQQLVKYGKKLPSKSNILENNQEK</sequence>
<dbReference type="InterPro" id="IPR020422">
    <property type="entry name" value="TYR_PHOSPHATASE_DUAL_dom"/>
</dbReference>
<dbReference type="OMA" id="KSCKTVI"/>
<keyword evidence="1" id="KW-0378">Hydrolase</keyword>
<dbReference type="InterPro" id="IPR000387">
    <property type="entry name" value="Tyr_Pase_dom"/>
</dbReference>
<keyword evidence="6" id="KW-1185">Reference proteome</keyword>
<dbReference type="InterPro" id="IPR000340">
    <property type="entry name" value="Dual-sp_phosphatase_cat-dom"/>
</dbReference>
<evidence type="ECO:0000256" key="2">
    <source>
        <dbReference type="ARBA" id="ARBA00022912"/>
    </source>
</evidence>
<dbReference type="GO" id="GO:0005737">
    <property type="term" value="C:cytoplasm"/>
    <property type="evidence" value="ECO:0007669"/>
    <property type="project" value="TreeGrafter"/>
</dbReference>